<gene>
    <name evidence="1" type="ORF">HPB48_017305</name>
</gene>
<organism evidence="1 2">
    <name type="scientific">Haemaphysalis longicornis</name>
    <name type="common">Bush tick</name>
    <dbReference type="NCBI Taxonomy" id="44386"/>
    <lineage>
        <taxon>Eukaryota</taxon>
        <taxon>Metazoa</taxon>
        <taxon>Ecdysozoa</taxon>
        <taxon>Arthropoda</taxon>
        <taxon>Chelicerata</taxon>
        <taxon>Arachnida</taxon>
        <taxon>Acari</taxon>
        <taxon>Parasitiformes</taxon>
        <taxon>Ixodida</taxon>
        <taxon>Ixodoidea</taxon>
        <taxon>Ixodidae</taxon>
        <taxon>Haemaphysalinae</taxon>
        <taxon>Haemaphysalis</taxon>
    </lineage>
</organism>
<keyword evidence="2" id="KW-1185">Reference proteome</keyword>
<dbReference type="EMBL" id="JABSTR010000011">
    <property type="protein sequence ID" value="KAH9381925.1"/>
    <property type="molecule type" value="Genomic_DNA"/>
</dbReference>
<sequence>MAFLSEKYDQVIASTNKHETVIGELQGETETLKLAVHEQSQEILQVRSELNELEQYSRLANLEIHGLPVEQNEELIPILQQLEKTGN</sequence>
<evidence type="ECO:0000313" key="1">
    <source>
        <dbReference type="EMBL" id="KAH9381925.1"/>
    </source>
</evidence>
<evidence type="ECO:0000313" key="2">
    <source>
        <dbReference type="Proteomes" id="UP000821853"/>
    </source>
</evidence>
<comment type="caution">
    <text evidence="1">The sequence shown here is derived from an EMBL/GenBank/DDBJ whole genome shotgun (WGS) entry which is preliminary data.</text>
</comment>
<name>A0A9J6H2H8_HAELO</name>
<protein>
    <submittedName>
        <fullName evidence="1">Uncharacterized protein</fullName>
    </submittedName>
</protein>
<dbReference type="VEuPathDB" id="VectorBase:HLOH_061977"/>
<accession>A0A9J6H2H8</accession>
<dbReference type="OrthoDB" id="7048166at2759"/>
<dbReference type="AlphaFoldDB" id="A0A9J6H2H8"/>
<dbReference type="Proteomes" id="UP000821853">
    <property type="component" value="Chromosome 9"/>
</dbReference>
<proteinExistence type="predicted"/>
<reference evidence="1 2" key="1">
    <citation type="journal article" date="2020" name="Cell">
        <title>Large-Scale Comparative Analyses of Tick Genomes Elucidate Their Genetic Diversity and Vector Capacities.</title>
        <authorList>
            <consortium name="Tick Genome and Microbiome Consortium (TIGMIC)"/>
            <person name="Jia N."/>
            <person name="Wang J."/>
            <person name="Shi W."/>
            <person name="Du L."/>
            <person name="Sun Y."/>
            <person name="Zhan W."/>
            <person name="Jiang J.F."/>
            <person name="Wang Q."/>
            <person name="Zhang B."/>
            <person name="Ji P."/>
            <person name="Bell-Sakyi L."/>
            <person name="Cui X.M."/>
            <person name="Yuan T.T."/>
            <person name="Jiang B.G."/>
            <person name="Yang W.F."/>
            <person name="Lam T.T."/>
            <person name="Chang Q.C."/>
            <person name="Ding S.J."/>
            <person name="Wang X.J."/>
            <person name="Zhu J.G."/>
            <person name="Ruan X.D."/>
            <person name="Zhao L."/>
            <person name="Wei J.T."/>
            <person name="Ye R.Z."/>
            <person name="Que T.C."/>
            <person name="Du C.H."/>
            <person name="Zhou Y.H."/>
            <person name="Cheng J.X."/>
            <person name="Dai P.F."/>
            <person name="Guo W.B."/>
            <person name="Han X.H."/>
            <person name="Huang E.J."/>
            <person name="Li L.F."/>
            <person name="Wei W."/>
            <person name="Gao Y.C."/>
            <person name="Liu J.Z."/>
            <person name="Shao H.Z."/>
            <person name="Wang X."/>
            <person name="Wang C.C."/>
            <person name="Yang T.C."/>
            <person name="Huo Q.B."/>
            <person name="Li W."/>
            <person name="Chen H.Y."/>
            <person name="Chen S.E."/>
            <person name="Zhou L.G."/>
            <person name="Ni X.B."/>
            <person name="Tian J.H."/>
            <person name="Sheng Y."/>
            <person name="Liu T."/>
            <person name="Pan Y.S."/>
            <person name="Xia L.Y."/>
            <person name="Li J."/>
            <person name="Zhao F."/>
            <person name="Cao W.C."/>
        </authorList>
    </citation>
    <scope>NUCLEOTIDE SEQUENCE [LARGE SCALE GENOMIC DNA]</scope>
    <source>
        <strain evidence="1">HaeL-2018</strain>
    </source>
</reference>